<feature type="DNA-binding region" description="H-T-H motif" evidence="2">
    <location>
        <begin position="36"/>
        <end position="55"/>
    </location>
</feature>
<evidence type="ECO:0000313" key="4">
    <source>
        <dbReference type="EMBL" id="GLI28559.1"/>
    </source>
</evidence>
<dbReference type="InterPro" id="IPR041479">
    <property type="entry name" value="TetR_CgmR_C"/>
</dbReference>
<name>A0A9W6FPZ8_9MICO</name>
<evidence type="ECO:0000259" key="3">
    <source>
        <dbReference type="PROSITE" id="PS50977"/>
    </source>
</evidence>
<organism evidence="4 5">
    <name type="scientific">Agromyces rhizosphaerae</name>
    <dbReference type="NCBI Taxonomy" id="88374"/>
    <lineage>
        <taxon>Bacteria</taxon>
        <taxon>Bacillati</taxon>
        <taxon>Actinomycetota</taxon>
        <taxon>Actinomycetes</taxon>
        <taxon>Micrococcales</taxon>
        <taxon>Microbacteriaceae</taxon>
        <taxon>Agromyces</taxon>
    </lineage>
</organism>
<dbReference type="GO" id="GO:0000976">
    <property type="term" value="F:transcription cis-regulatory region binding"/>
    <property type="evidence" value="ECO:0007669"/>
    <property type="project" value="TreeGrafter"/>
</dbReference>
<reference evidence="4" key="1">
    <citation type="submission" date="2022-12" db="EMBL/GenBank/DDBJ databases">
        <title>Reference genome sequencing for broad-spectrum identification of bacterial and archaeal isolates by mass spectrometry.</title>
        <authorList>
            <person name="Sekiguchi Y."/>
            <person name="Tourlousse D.M."/>
        </authorList>
    </citation>
    <scope>NUCLEOTIDE SEQUENCE</scope>
    <source>
        <strain evidence="4">14</strain>
    </source>
</reference>
<dbReference type="InterPro" id="IPR050109">
    <property type="entry name" value="HTH-type_TetR-like_transc_reg"/>
</dbReference>
<dbReference type="PROSITE" id="PS50977">
    <property type="entry name" value="HTH_TETR_2"/>
    <property type="match status" value="1"/>
</dbReference>
<dbReference type="AlphaFoldDB" id="A0A9W6FPZ8"/>
<sequence>MRTASIGGMARPPSAREAVLDAFERILIDDGERAATLEATAREAGVSKGGLLYHFGTKEALVDGLVARLDRLVDGDVAAIAQAPEGAVAHYLRTSVATGSPLDRAFVATARLAQGGHPTAQAGLRSIRRRWLATIEPHVADPTLALAISLIGDGLYFNSALGGEADDSIGRDEVDAIVALVERLAGS</sequence>
<evidence type="ECO:0000313" key="5">
    <source>
        <dbReference type="Proteomes" id="UP001144396"/>
    </source>
</evidence>
<dbReference type="Pfam" id="PF17937">
    <property type="entry name" value="TetR_C_28"/>
    <property type="match status" value="1"/>
</dbReference>
<evidence type="ECO:0000256" key="1">
    <source>
        <dbReference type="ARBA" id="ARBA00023125"/>
    </source>
</evidence>
<evidence type="ECO:0000256" key="2">
    <source>
        <dbReference type="PROSITE-ProRule" id="PRU00335"/>
    </source>
</evidence>
<keyword evidence="1 2" id="KW-0238">DNA-binding</keyword>
<feature type="domain" description="HTH tetR-type" evidence="3">
    <location>
        <begin position="13"/>
        <end position="73"/>
    </location>
</feature>
<accession>A0A9W6FPZ8</accession>
<dbReference type="Gene3D" id="1.10.357.10">
    <property type="entry name" value="Tetracycline Repressor, domain 2"/>
    <property type="match status" value="1"/>
</dbReference>
<dbReference type="EMBL" id="BSDP01000001">
    <property type="protein sequence ID" value="GLI28559.1"/>
    <property type="molecule type" value="Genomic_DNA"/>
</dbReference>
<keyword evidence="5" id="KW-1185">Reference proteome</keyword>
<comment type="caution">
    <text evidence="4">The sequence shown here is derived from an EMBL/GenBank/DDBJ whole genome shotgun (WGS) entry which is preliminary data.</text>
</comment>
<gene>
    <name evidence="4" type="ORF">ARHIZOSPH14_28010</name>
</gene>
<dbReference type="GO" id="GO:0003700">
    <property type="term" value="F:DNA-binding transcription factor activity"/>
    <property type="evidence" value="ECO:0007669"/>
    <property type="project" value="TreeGrafter"/>
</dbReference>
<dbReference type="InterPro" id="IPR001647">
    <property type="entry name" value="HTH_TetR"/>
</dbReference>
<dbReference type="InterPro" id="IPR009057">
    <property type="entry name" value="Homeodomain-like_sf"/>
</dbReference>
<dbReference type="Pfam" id="PF00440">
    <property type="entry name" value="TetR_N"/>
    <property type="match status" value="1"/>
</dbReference>
<dbReference type="SUPFAM" id="SSF46689">
    <property type="entry name" value="Homeodomain-like"/>
    <property type="match status" value="1"/>
</dbReference>
<dbReference type="Proteomes" id="UP001144396">
    <property type="component" value="Unassembled WGS sequence"/>
</dbReference>
<dbReference type="PANTHER" id="PTHR30055:SF148">
    <property type="entry name" value="TETR-FAMILY TRANSCRIPTIONAL REGULATOR"/>
    <property type="match status" value="1"/>
</dbReference>
<dbReference type="PRINTS" id="PR00455">
    <property type="entry name" value="HTHTETR"/>
</dbReference>
<proteinExistence type="predicted"/>
<protein>
    <submittedName>
        <fullName evidence="4">TetR family transcriptional regulator</fullName>
    </submittedName>
</protein>
<dbReference type="PANTHER" id="PTHR30055">
    <property type="entry name" value="HTH-TYPE TRANSCRIPTIONAL REGULATOR RUTR"/>
    <property type="match status" value="1"/>
</dbReference>